<protein>
    <submittedName>
        <fullName evidence="1 2">Uncharacterized protein</fullName>
    </submittedName>
</protein>
<dbReference type="OMA" id="KLMDIFM"/>
<reference evidence="1 3" key="1">
    <citation type="journal article" date="2011" name="Nature">
        <title>The Medicago genome provides insight into the evolution of rhizobial symbioses.</title>
        <authorList>
            <person name="Young N.D."/>
            <person name="Debelle F."/>
            <person name="Oldroyd G.E."/>
            <person name="Geurts R."/>
            <person name="Cannon S.B."/>
            <person name="Udvardi M.K."/>
            <person name="Benedito V.A."/>
            <person name="Mayer K.F."/>
            <person name="Gouzy J."/>
            <person name="Schoof H."/>
            <person name="Van de Peer Y."/>
            <person name="Proost S."/>
            <person name="Cook D.R."/>
            <person name="Meyers B.C."/>
            <person name="Spannagl M."/>
            <person name="Cheung F."/>
            <person name="De Mita S."/>
            <person name="Krishnakumar V."/>
            <person name="Gundlach H."/>
            <person name="Zhou S."/>
            <person name="Mudge J."/>
            <person name="Bharti A.K."/>
            <person name="Murray J.D."/>
            <person name="Naoumkina M.A."/>
            <person name="Rosen B."/>
            <person name="Silverstein K.A."/>
            <person name="Tang H."/>
            <person name="Rombauts S."/>
            <person name="Zhao P.X."/>
            <person name="Zhou P."/>
            <person name="Barbe V."/>
            <person name="Bardou P."/>
            <person name="Bechner M."/>
            <person name="Bellec A."/>
            <person name="Berger A."/>
            <person name="Berges H."/>
            <person name="Bidwell S."/>
            <person name="Bisseling T."/>
            <person name="Choisne N."/>
            <person name="Couloux A."/>
            <person name="Denny R."/>
            <person name="Deshpande S."/>
            <person name="Dai X."/>
            <person name="Doyle J.J."/>
            <person name="Dudez A.M."/>
            <person name="Farmer A.D."/>
            <person name="Fouteau S."/>
            <person name="Franken C."/>
            <person name="Gibelin C."/>
            <person name="Gish J."/>
            <person name="Goldstein S."/>
            <person name="Gonzalez A.J."/>
            <person name="Green P.J."/>
            <person name="Hallab A."/>
            <person name="Hartog M."/>
            <person name="Hua A."/>
            <person name="Humphray S.J."/>
            <person name="Jeong D.H."/>
            <person name="Jing Y."/>
            <person name="Jocker A."/>
            <person name="Kenton S.M."/>
            <person name="Kim D.J."/>
            <person name="Klee K."/>
            <person name="Lai H."/>
            <person name="Lang C."/>
            <person name="Lin S."/>
            <person name="Macmil S.L."/>
            <person name="Magdelenat G."/>
            <person name="Matthews L."/>
            <person name="McCorrison J."/>
            <person name="Monaghan E.L."/>
            <person name="Mun J.H."/>
            <person name="Najar F.Z."/>
            <person name="Nicholson C."/>
            <person name="Noirot C."/>
            <person name="O'Bleness M."/>
            <person name="Paule C.R."/>
            <person name="Poulain J."/>
            <person name="Prion F."/>
            <person name="Qin B."/>
            <person name="Qu C."/>
            <person name="Retzel E.F."/>
            <person name="Riddle C."/>
            <person name="Sallet E."/>
            <person name="Samain S."/>
            <person name="Samson N."/>
            <person name="Sanders I."/>
            <person name="Saurat O."/>
            <person name="Scarpelli C."/>
            <person name="Schiex T."/>
            <person name="Segurens B."/>
            <person name="Severin A.J."/>
            <person name="Sherrier D.J."/>
            <person name="Shi R."/>
            <person name="Sims S."/>
            <person name="Singer S.R."/>
            <person name="Sinharoy S."/>
            <person name="Sterck L."/>
            <person name="Viollet A."/>
            <person name="Wang B.B."/>
            <person name="Wang K."/>
            <person name="Wang M."/>
            <person name="Wang X."/>
            <person name="Warfsmann J."/>
            <person name="Weissenbach J."/>
            <person name="White D.D."/>
            <person name="White J.D."/>
            <person name="Wiley G.B."/>
            <person name="Wincker P."/>
            <person name="Xing Y."/>
            <person name="Yang L."/>
            <person name="Yao Z."/>
            <person name="Ying F."/>
            <person name="Zhai J."/>
            <person name="Zhou L."/>
            <person name="Zuber A."/>
            <person name="Denarie J."/>
            <person name="Dixon R.A."/>
            <person name="May G.D."/>
            <person name="Schwartz D.C."/>
            <person name="Rogers J."/>
            <person name="Quetier F."/>
            <person name="Town C.D."/>
            <person name="Roe B.A."/>
        </authorList>
    </citation>
    <scope>NUCLEOTIDE SEQUENCE [LARGE SCALE GENOMIC DNA]</scope>
    <source>
        <strain evidence="1">A17</strain>
        <strain evidence="2 3">cv. Jemalong A17</strain>
    </source>
</reference>
<name>G7LGD7_MEDTR</name>
<accession>G7LGD7</accession>
<dbReference type="EnsemblPlants" id="AET04061">
    <property type="protein sequence ID" value="AET04061"/>
    <property type="gene ID" value="MTR_8g079750"/>
</dbReference>
<dbReference type="EMBL" id="CM001224">
    <property type="protein sequence ID" value="AET04061.1"/>
    <property type="molecule type" value="Genomic_DNA"/>
</dbReference>
<keyword evidence="3" id="KW-1185">Reference proteome</keyword>
<evidence type="ECO:0000313" key="2">
    <source>
        <dbReference type="EnsemblPlants" id="AET04061"/>
    </source>
</evidence>
<proteinExistence type="predicted"/>
<dbReference type="AlphaFoldDB" id="G7LGD7"/>
<dbReference type="HOGENOM" id="CLU_2964412_0_0_1"/>
<sequence length="59" mass="7147">MWRHPVVVEARPPRQQLLDPNLIANTIKRYFMIKLKLMDIFMYMKPYPNWVGIMVPLTM</sequence>
<gene>
    <name evidence="1" type="ordered locus">MTR_8g079750</name>
</gene>
<reference evidence="1 3" key="2">
    <citation type="journal article" date="2014" name="BMC Genomics">
        <title>An improved genome release (version Mt4.0) for the model legume Medicago truncatula.</title>
        <authorList>
            <person name="Tang H."/>
            <person name="Krishnakumar V."/>
            <person name="Bidwell S."/>
            <person name="Rosen B."/>
            <person name="Chan A."/>
            <person name="Zhou S."/>
            <person name="Gentzbittel L."/>
            <person name="Childs K.L."/>
            <person name="Yandell M."/>
            <person name="Gundlach H."/>
            <person name="Mayer K.F."/>
            <person name="Schwartz D.C."/>
            <person name="Town C.D."/>
        </authorList>
    </citation>
    <scope>GENOME REANNOTATION</scope>
    <source>
        <strain evidence="2 3">cv. Jemalong A17</strain>
    </source>
</reference>
<dbReference type="Proteomes" id="UP000002051">
    <property type="component" value="Chromosome 8"/>
</dbReference>
<evidence type="ECO:0000313" key="3">
    <source>
        <dbReference type="Proteomes" id="UP000002051"/>
    </source>
</evidence>
<reference evidence="2" key="3">
    <citation type="submission" date="2015-04" db="UniProtKB">
        <authorList>
            <consortium name="EnsemblPlants"/>
        </authorList>
    </citation>
    <scope>IDENTIFICATION</scope>
    <source>
        <strain evidence="2">cv. Jemalong A17</strain>
    </source>
</reference>
<evidence type="ECO:0000313" key="1">
    <source>
        <dbReference type="EMBL" id="AET04061.1"/>
    </source>
</evidence>
<organism evidence="1 3">
    <name type="scientific">Medicago truncatula</name>
    <name type="common">Barrel medic</name>
    <name type="synonym">Medicago tribuloides</name>
    <dbReference type="NCBI Taxonomy" id="3880"/>
    <lineage>
        <taxon>Eukaryota</taxon>
        <taxon>Viridiplantae</taxon>
        <taxon>Streptophyta</taxon>
        <taxon>Embryophyta</taxon>
        <taxon>Tracheophyta</taxon>
        <taxon>Spermatophyta</taxon>
        <taxon>Magnoliopsida</taxon>
        <taxon>eudicotyledons</taxon>
        <taxon>Gunneridae</taxon>
        <taxon>Pentapetalae</taxon>
        <taxon>rosids</taxon>
        <taxon>fabids</taxon>
        <taxon>Fabales</taxon>
        <taxon>Fabaceae</taxon>
        <taxon>Papilionoideae</taxon>
        <taxon>50 kb inversion clade</taxon>
        <taxon>NPAAA clade</taxon>
        <taxon>Hologalegina</taxon>
        <taxon>IRL clade</taxon>
        <taxon>Trifolieae</taxon>
        <taxon>Medicago</taxon>
    </lineage>
</organism>
<dbReference type="PaxDb" id="3880-AET04061"/>